<dbReference type="Pfam" id="PF00583">
    <property type="entry name" value="Acetyltransf_1"/>
    <property type="match status" value="1"/>
</dbReference>
<organism evidence="2 3">
    <name type="scientific">Peribacillus simplex</name>
    <dbReference type="NCBI Taxonomy" id="1478"/>
    <lineage>
        <taxon>Bacteria</taxon>
        <taxon>Bacillati</taxon>
        <taxon>Bacillota</taxon>
        <taxon>Bacilli</taxon>
        <taxon>Bacillales</taxon>
        <taxon>Bacillaceae</taxon>
        <taxon>Peribacillus</taxon>
    </lineage>
</organism>
<dbReference type="PROSITE" id="PS51186">
    <property type="entry name" value="GNAT"/>
    <property type="match status" value="1"/>
</dbReference>
<gene>
    <name evidence="2" type="ORF">SRABI133_02328</name>
</gene>
<comment type="caution">
    <text evidence="2">The sequence shown here is derived from an EMBL/GenBank/DDBJ whole genome shotgun (WGS) entry which is preliminary data.</text>
</comment>
<accession>A0A9W4PEK5</accession>
<dbReference type="SUPFAM" id="SSF55729">
    <property type="entry name" value="Acyl-CoA N-acyltransferases (Nat)"/>
    <property type="match status" value="1"/>
</dbReference>
<dbReference type="RefSeq" id="WP_230301999.1">
    <property type="nucleotide sequence ID" value="NZ_CAKKMG010000026.1"/>
</dbReference>
<evidence type="ECO:0000259" key="1">
    <source>
        <dbReference type="PROSITE" id="PS51186"/>
    </source>
</evidence>
<dbReference type="InterPro" id="IPR016181">
    <property type="entry name" value="Acyl_CoA_acyltransferase"/>
</dbReference>
<dbReference type="EMBL" id="CAKKMG010000026">
    <property type="protein sequence ID" value="CAH0218081.1"/>
    <property type="molecule type" value="Genomic_DNA"/>
</dbReference>
<dbReference type="Gene3D" id="3.40.630.30">
    <property type="match status" value="1"/>
</dbReference>
<proteinExistence type="predicted"/>
<evidence type="ECO:0000313" key="2">
    <source>
        <dbReference type="EMBL" id="CAH0218081.1"/>
    </source>
</evidence>
<dbReference type="AlphaFoldDB" id="A0A9W4PEK5"/>
<dbReference type="Proteomes" id="UP000789326">
    <property type="component" value="Unassembled WGS sequence"/>
</dbReference>
<feature type="domain" description="N-acetyltransferase" evidence="1">
    <location>
        <begin position="10"/>
        <end position="165"/>
    </location>
</feature>
<protein>
    <recommendedName>
        <fullName evidence="1">N-acetyltransferase domain-containing protein</fullName>
    </recommendedName>
</protein>
<reference evidence="2" key="1">
    <citation type="submission" date="2021-11" db="EMBL/GenBank/DDBJ databases">
        <authorList>
            <person name="Bulgarelli D."/>
        </authorList>
    </citation>
    <scope>NUCLEOTIDE SEQUENCE</scope>
    <source>
        <strain evidence="2">Bi133</strain>
    </source>
</reference>
<dbReference type="InterPro" id="IPR000182">
    <property type="entry name" value="GNAT_dom"/>
</dbReference>
<evidence type="ECO:0000313" key="3">
    <source>
        <dbReference type="Proteomes" id="UP000789326"/>
    </source>
</evidence>
<dbReference type="GO" id="GO:0016747">
    <property type="term" value="F:acyltransferase activity, transferring groups other than amino-acyl groups"/>
    <property type="evidence" value="ECO:0007669"/>
    <property type="project" value="InterPro"/>
</dbReference>
<sequence>MKQDTEIETIILTPYLPEHRHLLSQFYLPDTQTPFSALPEESLKHCREDCDRHPIVILDEGIPVGFFVLHIGENITPFTNDKKAILLRGFLVDQKHQGKGVAKKALQILPEFAKGIFPNKDSIILAVDVMNVIAKTLYAKTGYQDTGIQKEGRSGWMEIMEYRLDTMNKDME</sequence>
<name>A0A9W4PEK5_9BACI</name>
<dbReference type="CDD" id="cd04301">
    <property type="entry name" value="NAT_SF"/>
    <property type="match status" value="1"/>
</dbReference>